<organism evidence="3 4">
    <name type="scientific">Marinobacter persicus</name>
    <dbReference type="NCBI Taxonomy" id="930118"/>
    <lineage>
        <taxon>Bacteria</taxon>
        <taxon>Pseudomonadati</taxon>
        <taxon>Pseudomonadota</taxon>
        <taxon>Gammaproteobacteria</taxon>
        <taxon>Pseudomonadales</taxon>
        <taxon>Marinobacteraceae</taxon>
        <taxon>Marinobacter</taxon>
    </lineage>
</organism>
<sequence>MSRNDCHLQGSFRNIGYTVPKQQGGTGSSPSTNGSDTSGGALRPQIAQSQTAPDMTPQVVLEIIDQARRQEARSGTFFRQMKAVRLRLPSSVVVDCRQPPNCLFRFAVEYIEMAPRLIECVDACAAEAGCKSLFEPFTDAAIRYFTQPSAQLLRYEGLDGLLIRAYQCHRLMEDMHDNNRSIRASELFDLEAVRANLLVHQMIGEPFANELDEAITLTVMKIAGTPDFYDLDLEPFIEQANNRAWDWMRNYWENLLVRNHIHFALGSCG</sequence>
<evidence type="ECO:0000256" key="1">
    <source>
        <dbReference type="SAM" id="MobiDB-lite"/>
    </source>
</evidence>
<dbReference type="STRING" id="930118.SAMN05216429_107120"/>
<protein>
    <submittedName>
        <fullName evidence="3">Uncharacterized protein</fullName>
    </submittedName>
</protein>
<evidence type="ECO:0000313" key="5">
    <source>
        <dbReference type="Proteomes" id="UP000239648"/>
    </source>
</evidence>
<feature type="compositionally biased region" description="Low complexity" evidence="1">
    <location>
        <begin position="28"/>
        <end position="40"/>
    </location>
</feature>
<dbReference type="Proteomes" id="UP000239648">
    <property type="component" value="Unassembled WGS sequence"/>
</dbReference>
<feature type="region of interest" description="Disordered" evidence="1">
    <location>
        <begin position="16"/>
        <end position="42"/>
    </location>
</feature>
<evidence type="ECO:0000313" key="3">
    <source>
        <dbReference type="EMBL" id="PPK54375.1"/>
    </source>
</evidence>
<evidence type="ECO:0000313" key="2">
    <source>
        <dbReference type="EMBL" id="PPK51075.1"/>
    </source>
</evidence>
<reference evidence="2 5" key="1">
    <citation type="submission" date="2018-02" db="EMBL/GenBank/DDBJ databases">
        <title>Deep subsurface shale carbon reservoir microbial communities from Ohio and West Virginia, USA.</title>
        <authorList>
            <person name="Wrighton K."/>
        </authorList>
    </citation>
    <scope>NUCLEOTIDE SEQUENCE [LARGE SCALE GENOMIC DNA]</scope>
    <source>
        <strain evidence="2 5">UTICA-S1B6</strain>
    </source>
</reference>
<accession>A0A2S6G5V9</accession>
<dbReference type="Proteomes" id="UP000239446">
    <property type="component" value="Unassembled WGS sequence"/>
</dbReference>
<dbReference type="EMBL" id="PTIT01000016">
    <property type="protein sequence ID" value="PPK51075.1"/>
    <property type="molecule type" value="Genomic_DNA"/>
</dbReference>
<dbReference type="AlphaFoldDB" id="A0A2S6G5V9"/>
<proteinExistence type="predicted"/>
<name>A0A2S6G5V9_9GAMM</name>
<evidence type="ECO:0000313" key="4">
    <source>
        <dbReference type="Proteomes" id="UP000239446"/>
    </source>
</evidence>
<comment type="caution">
    <text evidence="3">The sequence shown here is derived from an EMBL/GenBank/DDBJ whole genome shotgun (WGS) entry which is preliminary data.</text>
</comment>
<keyword evidence="5" id="KW-1185">Reference proteome</keyword>
<reference evidence="3 4" key="2">
    <citation type="submission" date="2018-02" db="EMBL/GenBank/DDBJ databases">
        <title>Subsurface microbial communities from deep shales in Ohio and West Virginia, USA.</title>
        <authorList>
            <person name="Wrighton K."/>
        </authorList>
    </citation>
    <scope>NUCLEOTIDE SEQUENCE [LARGE SCALE GENOMIC DNA]</scope>
    <source>
        <strain evidence="3 4">UTICA-S1B9</strain>
    </source>
</reference>
<dbReference type="EMBL" id="PTIU01000015">
    <property type="protein sequence ID" value="PPK54375.1"/>
    <property type="molecule type" value="Genomic_DNA"/>
</dbReference>
<gene>
    <name evidence="3" type="ORF">B0H24_101535</name>
    <name evidence="2" type="ORF">BY455_11633</name>
</gene>